<dbReference type="InterPro" id="IPR025377">
    <property type="entry name" value="DUF4367"/>
</dbReference>
<evidence type="ECO:0000313" key="6">
    <source>
        <dbReference type="Proteomes" id="UP000824041"/>
    </source>
</evidence>
<feature type="coiled-coil region" evidence="1">
    <location>
        <begin position="194"/>
        <end position="221"/>
    </location>
</feature>
<feature type="compositionally biased region" description="Basic and acidic residues" evidence="2">
    <location>
        <begin position="90"/>
        <end position="102"/>
    </location>
</feature>
<dbReference type="AlphaFoldDB" id="A0A9D2ITE8"/>
<feature type="domain" description="DUF4367" evidence="4">
    <location>
        <begin position="227"/>
        <end position="337"/>
    </location>
</feature>
<evidence type="ECO:0000256" key="3">
    <source>
        <dbReference type="SAM" id="Phobius"/>
    </source>
</evidence>
<feature type="region of interest" description="Disordered" evidence="2">
    <location>
        <begin position="75"/>
        <end position="109"/>
    </location>
</feature>
<evidence type="ECO:0000313" key="5">
    <source>
        <dbReference type="EMBL" id="HIZ22561.1"/>
    </source>
</evidence>
<name>A0A9D2ITE8_9FIRM</name>
<proteinExistence type="predicted"/>
<keyword evidence="3" id="KW-1133">Transmembrane helix</keyword>
<gene>
    <name evidence="5" type="ORF">IAA21_07175</name>
</gene>
<keyword evidence="1" id="KW-0175">Coiled coil</keyword>
<keyword evidence="3" id="KW-0812">Transmembrane</keyword>
<reference evidence="5" key="1">
    <citation type="journal article" date="2021" name="PeerJ">
        <title>Extensive microbial diversity within the chicken gut microbiome revealed by metagenomics and culture.</title>
        <authorList>
            <person name="Gilroy R."/>
            <person name="Ravi A."/>
            <person name="Getino M."/>
            <person name="Pursley I."/>
            <person name="Horton D.L."/>
            <person name="Alikhan N.F."/>
            <person name="Baker D."/>
            <person name="Gharbi K."/>
            <person name="Hall N."/>
            <person name="Watson M."/>
            <person name="Adriaenssens E.M."/>
            <person name="Foster-Nyarko E."/>
            <person name="Jarju S."/>
            <person name="Secka A."/>
            <person name="Antonio M."/>
            <person name="Oren A."/>
            <person name="Chaudhuri R.R."/>
            <person name="La Ragione R."/>
            <person name="Hildebrand F."/>
            <person name="Pallen M.J."/>
        </authorList>
    </citation>
    <scope>NUCLEOTIDE SEQUENCE</scope>
    <source>
        <strain evidence="5">14324</strain>
    </source>
</reference>
<comment type="caution">
    <text evidence="5">The sequence shown here is derived from an EMBL/GenBank/DDBJ whole genome shotgun (WGS) entry which is preliminary data.</text>
</comment>
<protein>
    <submittedName>
        <fullName evidence="5">DUF4367 domain-containing protein</fullName>
    </submittedName>
</protein>
<dbReference type="Proteomes" id="UP000824041">
    <property type="component" value="Unassembled WGS sequence"/>
</dbReference>
<accession>A0A9D2ITE8</accession>
<evidence type="ECO:0000256" key="1">
    <source>
        <dbReference type="SAM" id="Coils"/>
    </source>
</evidence>
<feature type="region of interest" description="Disordered" evidence="2">
    <location>
        <begin position="1"/>
        <end position="28"/>
    </location>
</feature>
<organism evidence="5 6">
    <name type="scientific">Candidatus Blautia faecigallinarum</name>
    <dbReference type="NCBI Taxonomy" id="2838488"/>
    <lineage>
        <taxon>Bacteria</taxon>
        <taxon>Bacillati</taxon>
        <taxon>Bacillota</taxon>
        <taxon>Clostridia</taxon>
        <taxon>Lachnospirales</taxon>
        <taxon>Lachnospiraceae</taxon>
        <taxon>Blautia</taxon>
    </lineage>
</organism>
<evidence type="ECO:0000256" key="2">
    <source>
        <dbReference type="SAM" id="MobiDB-lite"/>
    </source>
</evidence>
<keyword evidence="3" id="KW-0472">Membrane</keyword>
<dbReference type="EMBL" id="DXBU01000097">
    <property type="protein sequence ID" value="HIZ22561.1"/>
    <property type="molecule type" value="Genomic_DNA"/>
</dbReference>
<dbReference type="Pfam" id="PF14285">
    <property type="entry name" value="DUF4367"/>
    <property type="match status" value="1"/>
</dbReference>
<reference evidence="5" key="2">
    <citation type="submission" date="2021-04" db="EMBL/GenBank/DDBJ databases">
        <authorList>
            <person name="Gilroy R."/>
        </authorList>
    </citation>
    <scope>NUCLEOTIDE SEQUENCE</scope>
    <source>
        <strain evidence="5">14324</strain>
    </source>
</reference>
<sequence>MKEAMKNKPGKNSKISPIRIDGELLDDPKMDDFIWDSLKKEADELEEQLNSDPDLEKIQVPDDMFEKLVAQLKSEGVWEEEGTPQNSSEKTTHEESVKKTLQETDSPEQDLERIYSMLPQEDQEALKLGKAVSEKKKRRAIKRKKRMKILRRAGAVAAAFVLVFCLGMTSDANRKLVMKVWDGVAEKFGLHMEIDHVDGENDLLESQIEAEEKAFEEIKEKTGLDEFIFRYLPEGMEFESYDVDDITDGIIIYYLYNEIIFCVQINRSEKQEASYNYFDGEFSFKENYVNSQNLEMEIWEAKQEGDNTVYAATFEHGDYYYMFNGEMEYEEFIKILKFLVLD</sequence>
<feature type="transmembrane region" description="Helical" evidence="3">
    <location>
        <begin position="149"/>
        <end position="169"/>
    </location>
</feature>
<evidence type="ECO:0000259" key="4">
    <source>
        <dbReference type="Pfam" id="PF14285"/>
    </source>
</evidence>